<dbReference type="STRING" id="1002526.SAMN05216578_102272"/>
<evidence type="ECO:0008006" key="3">
    <source>
        <dbReference type="Google" id="ProtNLM"/>
    </source>
</evidence>
<reference evidence="1 2" key="1">
    <citation type="submission" date="2016-10" db="EMBL/GenBank/DDBJ databases">
        <authorList>
            <person name="de Groot N.N."/>
        </authorList>
    </citation>
    <scope>NUCLEOTIDE SEQUENCE [LARGE SCALE GENOMIC DNA]</scope>
    <source>
        <strain evidence="1 2">JCM 18415</strain>
    </source>
</reference>
<name>A0A1I6ANX3_9GAMM</name>
<dbReference type="GO" id="GO:0003677">
    <property type="term" value="F:DNA binding"/>
    <property type="evidence" value="ECO:0007669"/>
    <property type="project" value="InterPro"/>
</dbReference>
<gene>
    <name evidence="1" type="ORF">SAMN05216578_102272</name>
</gene>
<dbReference type="Pfam" id="PF06892">
    <property type="entry name" value="Phage_CP76"/>
    <property type="match status" value="1"/>
</dbReference>
<dbReference type="AlphaFoldDB" id="A0A1I6ANX3"/>
<protein>
    <recommendedName>
        <fullName evidence="3">Phage regulatory protein CII (CP76)</fullName>
    </recommendedName>
</protein>
<evidence type="ECO:0000313" key="2">
    <source>
        <dbReference type="Proteomes" id="UP000242815"/>
    </source>
</evidence>
<dbReference type="RefSeq" id="WP_090537392.1">
    <property type="nucleotide sequence ID" value="NZ_FOYD01000002.1"/>
</dbReference>
<evidence type="ECO:0000313" key="1">
    <source>
        <dbReference type="EMBL" id="SFQ70339.1"/>
    </source>
</evidence>
<dbReference type="Proteomes" id="UP000242815">
    <property type="component" value="Unassembled WGS sequence"/>
</dbReference>
<sequence>MSRASLLPEPVMVPDIDQAIYLASREFRGGITALAYTVAVDPGTFQKKVSLTNTTHRLSLHEFLAVAEATDDARIDEAYARLRGKVLFTPRPVPATRQALAALAGVMRAESEFVESLQKGLEDEVWEAHEVAALEHHAHVLIGTILGILAGAREAAEGRRNG</sequence>
<accession>A0A1I6ANX3</accession>
<dbReference type="EMBL" id="FOYD01000002">
    <property type="protein sequence ID" value="SFQ70339.1"/>
    <property type="molecule type" value="Genomic_DNA"/>
</dbReference>
<proteinExistence type="predicted"/>
<organism evidence="1 2">
    <name type="scientific">Halopseudomonas formosensis</name>
    <dbReference type="NCBI Taxonomy" id="1002526"/>
    <lineage>
        <taxon>Bacteria</taxon>
        <taxon>Pseudomonadati</taxon>
        <taxon>Pseudomonadota</taxon>
        <taxon>Gammaproteobacteria</taxon>
        <taxon>Pseudomonadales</taxon>
        <taxon>Pseudomonadaceae</taxon>
        <taxon>Halopseudomonas</taxon>
    </lineage>
</organism>
<dbReference type="OrthoDB" id="6939719at2"/>
<dbReference type="InterPro" id="IPR009679">
    <property type="entry name" value="Phage_186_CII-like"/>
</dbReference>